<dbReference type="EMBL" id="JBHSWE010000001">
    <property type="protein sequence ID" value="MFC6673174.1"/>
    <property type="molecule type" value="Genomic_DNA"/>
</dbReference>
<dbReference type="Proteomes" id="UP001596422">
    <property type="component" value="Unassembled WGS sequence"/>
</dbReference>
<evidence type="ECO:0000313" key="3">
    <source>
        <dbReference type="Proteomes" id="UP001596422"/>
    </source>
</evidence>
<organism evidence="2 3">
    <name type="scientific">Marinobacterium aestuariivivens</name>
    <dbReference type="NCBI Taxonomy" id="1698799"/>
    <lineage>
        <taxon>Bacteria</taxon>
        <taxon>Pseudomonadati</taxon>
        <taxon>Pseudomonadota</taxon>
        <taxon>Gammaproteobacteria</taxon>
        <taxon>Oceanospirillales</taxon>
        <taxon>Oceanospirillaceae</taxon>
        <taxon>Marinobacterium</taxon>
    </lineage>
</organism>
<proteinExistence type="predicted"/>
<reference evidence="3" key="1">
    <citation type="journal article" date="2019" name="Int. J. Syst. Evol. Microbiol.">
        <title>The Global Catalogue of Microorganisms (GCM) 10K type strain sequencing project: providing services to taxonomists for standard genome sequencing and annotation.</title>
        <authorList>
            <consortium name="The Broad Institute Genomics Platform"/>
            <consortium name="The Broad Institute Genome Sequencing Center for Infectious Disease"/>
            <person name="Wu L."/>
            <person name="Ma J."/>
        </authorList>
    </citation>
    <scope>NUCLEOTIDE SEQUENCE [LARGE SCALE GENOMIC DNA]</scope>
    <source>
        <strain evidence="3">NBRC 111756</strain>
    </source>
</reference>
<feature type="transmembrane region" description="Helical" evidence="1">
    <location>
        <begin position="6"/>
        <end position="26"/>
    </location>
</feature>
<dbReference type="RefSeq" id="WP_379911561.1">
    <property type="nucleotide sequence ID" value="NZ_JBHSWE010000001.1"/>
</dbReference>
<gene>
    <name evidence="2" type="ORF">ACFQDL_26125</name>
</gene>
<comment type="caution">
    <text evidence="2">The sequence shown here is derived from an EMBL/GenBank/DDBJ whole genome shotgun (WGS) entry which is preliminary data.</text>
</comment>
<protein>
    <recommendedName>
        <fullName evidence="4">DUF4149 domain-containing protein</fullName>
    </recommendedName>
</protein>
<keyword evidence="1" id="KW-0472">Membrane</keyword>
<evidence type="ECO:0008006" key="4">
    <source>
        <dbReference type="Google" id="ProtNLM"/>
    </source>
</evidence>
<sequence length="141" mass="15363">MSELGNLSTIAGIIAAFGIAMLYFRIQRELQMDSSDEPIWIPYAERLLIGATLLCLVLVLLPVASQLPLSGSLGRLPFAAATAALILVIGYVPAIFAHYRLLPGTRREGLYENPEPAESVITWSTVFLAGAGFLVVMMRLW</sequence>
<keyword evidence="1" id="KW-1133">Transmembrane helix</keyword>
<evidence type="ECO:0000313" key="2">
    <source>
        <dbReference type="EMBL" id="MFC6673174.1"/>
    </source>
</evidence>
<keyword evidence="3" id="KW-1185">Reference proteome</keyword>
<evidence type="ECO:0000256" key="1">
    <source>
        <dbReference type="SAM" id="Phobius"/>
    </source>
</evidence>
<feature type="transmembrane region" description="Helical" evidence="1">
    <location>
        <begin position="120"/>
        <end position="140"/>
    </location>
</feature>
<accession>A0ABW2A6Y9</accession>
<feature type="transmembrane region" description="Helical" evidence="1">
    <location>
        <begin position="76"/>
        <end position="99"/>
    </location>
</feature>
<name>A0ABW2A6Y9_9GAMM</name>
<keyword evidence="1" id="KW-0812">Transmembrane</keyword>
<feature type="transmembrane region" description="Helical" evidence="1">
    <location>
        <begin position="47"/>
        <end position="64"/>
    </location>
</feature>